<dbReference type="CDD" id="cd16896">
    <property type="entry name" value="LT_Slt70-like"/>
    <property type="match status" value="1"/>
</dbReference>
<evidence type="ECO:0000313" key="2">
    <source>
        <dbReference type="EMBL" id="GAA0730857.1"/>
    </source>
</evidence>
<feature type="domain" description="Transglycosylase SLT" evidence="1">
    <location>
        <begin position="36"/>
        <end position="150"/>
    </location>
</feature>
<evidence type="ECO:0000313" key="3">
    <source>
        <dbReference type="Proteomes" id="UP001500339"/>
    </source>
</evidence>
<evidence type="ECO:0000259" key="1">
    <source>
        <dbReference type="Pfam" id="PF01464"/>
    </source>
</evidence>
<dbReference type="Gene3D" id="1.10.530.10">
    <property type="match status" value="1"/>
</dbReference>
<dbReference type="InterPro" id="IPR008258">
    <property type="entry name" value="Transglycosylase_SLT_dom_1"/>
</dbReference>
<gene>
    <name evidence="2" type="ORF">GCM10008905_32650</name>
</gene>
<dbReference type="SUPFAM" id="SSF53955">
    <property type="entry name" value="Lysozyme-like"/>
    <property type="match status" value="1"/>
</dbReference>
<dbReference type="Pfam" id="PF01464">
    <property type="entry name" value="SLT"/>
    <property type="match status" value="1"/>
</dbReference>
<keyword evidence="3" id="KW-1185">Reference proteome</keyword>
<organism evidence="2 3">
    <name type="scientific">Clostridium malenominatum</name>
    <dbReference type="NCBI Taxonomy" id="1539"/>
    <lineage>
        <taxon>Bacteria</taxon>
        <taxon>Bacillati</taxon>
        <taxon>Bacillota</taxon>
        <taxon>Clostridia</taxon>
        <taxon>Eubacteriales</taxon>
        <taxon>Clostridiaceae</taxon>
        <taxon>Clostridium</taxon>
    </lineage>
</organism>
<reference evidence="2 3" key="1">
    <citation type="journal article" date="2019" name="Int. J. Syst. Evol. Microbiol.">
        <title>The Global Catalogue of Microorganisms (GCM) 10K type strain sequencing project: providing services to taxonomists for standard genome sequencing and annotation.</title>
        <authorList>
            <consortium name="The Broad Institute Genomics Platform"/>
            <consortium name="The Broad Institute Genome Sequencing Center for Infectious Disease"/>
            <person name="Wu L."/>
            <person name="Ma J."/>
        </authorList>
    </citation>
    <scope>NUCLEOTIDE SEQUENCE [LARGE SCALE GENOMIC DNA]</scope>
    <source>
        <strain evidence="2 3">JCM 1405</strain>
    </source>
</reference>
<sequence length="184" mass="21852">MKKLIKRIIFIVIVALMITQIPYVLKKIYPLKHWEVINENAREYNIDPYLILSVIKAESNFQTHAISHKSAYGLMQITGSTGEWIAEQMKIENFTIDQLYEPERNISMGCWYIDNLRKEFGDNMDVVLSAYNAGRGNVQKWLKDEEHSKDGKNLYYIPFKETDKYIKKIKVNYKVYKFLYSKEY</sequence>
<dbReference type="PANTHER" id="PTHR37423:SF2">
    <property type="entry name" value="MEMBRANE-BOUND LYTIC MUREIN TRANSGLYCOSYLASE C"/>
    <property type="match status" value="1"/>
</dbReference>
<accession>A0ABN1J799</accession>
<dbReference type="InterPro" id="IPR023346">
    <property type="entry name" value="Lysozyme-like_dom_sf"/>
</dbReference>
<comment type="caution">
    <text evidence="2">The sequence shown here is derived from an EMBL/GenBank/DDBJ whole genome shotgun (WGS) entry which is preliminary data.</text>
</comment>
<proteinExistence type="predicted"/>
<protein>
    <submittedName>
        <fullName evidence="2">Lytic transglycosylase domain-containing protein</fullName>
    </submittedName>
</protein>
<dbReference type="Proteomes" id="UP001500339">
    <property type="component" value="Unassembled WGS sequence"/>
</dbReference>
<dbReference type="PANTHER" id="PTHR37423">
    <property type="entry name" value="SOLUBLE LYTIC MUREIN TRANSGLYCOSYLASE-RELATED"/>
    <property type="match status" value="1"/>
</dbReference>
<name>A0ABN1J799_9CLOT</name>
<dbReference type="EMBL" id="BAAACF010000012">
    <property type="protein sequence ID" value="GAA0730857.1"/>
    <property type="molecule type" value="Genomic_DNA"/>
</dbReference>